<gene>
    <name evidence="1" type="ORF">SKAU_G00183280</name>
</gene>
<dbReference type="EMBL" id="JAINUF010000006">
    <property type="protein sequence ID" value="KAJ8355534.1"/>
    <property type="molecule type" value="Genomic_DNA"/>
</dbReference>
<evidence type="ECO:0000313" key="2">
    <source>
        <dbReference type="Proteomes" id="UP001152622"/>
    </source>
</evidence>
<comment type="caution">
    <text evidence="1">The sequence shown here is derived from an EMBL/GenBank/DDBJ whole genome shotgun (WGS) entry which is preliminary data.</text>
</comment>
<sequence>MGTAQGREAHVCKLPTIPYAAAHLLQINRRCSERPFHIQLIPKIQADLSQGFTCGLFTGVEPATSIVHRHGTKPGKPVRWV</sequence>
<evidence type="ECO:0000313" key="1">
    <source>
        <dbReference type="EMBL" id="KAJ8355534.1"/>
    </source>
</evidence>
<organism evidence="1 2">
    <name type="scientific">Synaphobranchus kaupii</name>
    <name type="common">Kaup's arrowtooth eel</name>
    <dbReference type="NCBI Taxonomy" id="118154"/>
    <lineage>
        <taxon>Eukaryota</taxon>
        <taxon>Metazoa</taxon>
        <taxon>Chordata</taxon>
        <taxon>Craniata</taxon>
        <taxon>Vertebrata</taxon>
        <taxon>Euteleostomi</taxon>
        <taxon>Actinopterygii</taxon>
        <taxon>Neopterygii</taxon>
        <taxon>Teleostei</taxon>
        <taxon>Anguilliformes</taxon>
        <taxon>Synaphobranchidae</taxon>
        <taxon>Synaphobranchus</taxon>
    </lineage>
</organism>
<reference evidence="1" key="1">
    <citation type="journal article" date="2023" name="Science">
        <title>Genome structures resolve the early diversification of teleost fishes.</title>
        <authorList>
            <person name="Parey E."/>
            <person name="Louis A."/>
            <person name="Montfort J."/>
            <person name="Bouchez O."/>
            <person name="Roques C."/>
            <person name="Iampietro C."/>
            <person name="Lluch J."/>
            <person name="Castinel A."/>
            <person name="Donnadieu C."/>
            <person name="Desvignes T."/>
            <person name="Floi Bucao C."/>
            <person name="Jouanno E."/>
            <person name="Wen M."/>
            <person name="Mejri S."/>
            <person name="Dirks R."/>
            <person name="Jansen H."/>
            <person name="Henkel C."/>
            <person name="Chen W.J."/>
            <person name="Zahm M."/>
            <person name="Cabau C."/>
            <person name="Klopp C."/>
            <person name="Thompson A.W."/>
            <person name="Robinson-Rechavi M."/>
            <person name="Braasch I."/>
            <person name="Lecointre G."/>
            <person name="Bobe J."/>
            <person name="Postlethwait J.H."/>
            <person name="Berthelot C."/>
            <person name="Roest Crollius H."/>
            <person name="Guiguen Y."/>
        </authorList>
    </citation>
    <scope>NUCLEOTIDE SEQUENCE</scope>
    <source>
        <strain evidence="1">WJC10195</strain>
    </source>
</reference>
<proteinExistence type="predicted"/>
<protein>
    <submittedName>
        <fullName evidence="1">Uncharacterized protein</fullName>
    </submittedName>
</protein>
<accession>A0A9Q1FCA7</accession>
<keyword evidence="2" id="KW-1185">Reference proteome</keyword>
<dbReference type="Proteomes" id="UP001152622">
    <property type="component" value="Chromosome 6"/>
</dbReference>
<name>A0A9Q1FCA7_SYNKA</name>
<dbReference type="AlphaFoldDB" id="A0A9Q1FCA7"/>